<dbReference type="GO" id="GO:0016715">
    <property type="term" value="F:oxidoreductase activity, acting on paired donors, with incorporation or reduction of molecular oxygen, reduced ascorbate as one donor, and incorporation of one atom of oxygen"/>
    <property type="evidence" value="ECO:0007669"/>
    <property type="project" value="InterPro"/>
</dbReference>
<dbReference type="AlphaFoldDB" id="A0A4R0NS83"/>
<evidence type="ECO:0000256" key="1">
    <source>
        <dbReference type="ARBA" id="ARBA00023157"/>
    </source>
</evidence>
<dbReference type="InterPro" id="IPR036939">
    <property type="entry name" value="Cu2_ascorb_mOase_N_sf"/>
</dbReference>
<accession>A0A4R0NS83</accession>
<dbReference type="Proteomes" id="UP000293347">
    <property type="component" value="Unassembled WGS sequence"/>
</dbReference>
<evidence type="ECO:0000259" key="2">
    <source>
        <dbReference type="Pfam" id="PF03712"/>
    </source>
</evidence>
<sequence length="444" mass="50883">MIYKTYASMRRTLILLSLILLYVQAIAQKVTFHKDIAPIIYSKCTPCHRPGEAGPFSLITYQDVAKRASFIKKVVSSGYMPPWKPDNTYRSFHNERSLTAAQKQLILKWVDNKVPEGKKKSKDPEFTFVAGTQYSRKPDTSLKIAKPFALKGDNSERFIVYKIPFDFGKEQNVEAVEFISSNKQVVHHANFAVHPVDADIDIMQGAEFVDLSGTDRTQYDQYLPFKKQMDYYGGWIPGTSFESYPRDFGWVMPKRGVILLTIHYAPSGKDQEDFSGINFFFTKNPVKRKVSVVSLGSAGVGERAIEPYFMIPADTMKSFELKIVTPQDQSLLYVWPHMHLLGKKFKSYAVTPQNDTIPLVYIPDWDFKWQEIYRYKKLVKVPKGSVLTIEALYDNTKENPNNPTSPPRMVFSANDMKTTDEMMTLLLVFLNYEPGDENLELDSK</sequence>
<dbReference type="SUPFAM" id="SSF49742">
    <property type="entry name" value="PHM/PNGase F"/>
    <property type="match status" value="2"/>
</dbReference>
<dbReference type="Gene3D" id="2.60.120.230">
    <property type="match status" value="1"/>
</dbReference>
<evidence type="ECO:0000313" key="4">
    <source>
        <dbReference type="Proteomes" id="UP000293347"/>
    </source>
</evidence>
<protein>
    <submittedName>
        <fullName evidence="3">Cytochrome c</fullName>
    </submittedName>
</protein>
<gene>
    <name evidence="3" type="ORF">EZ437_01820</name>
</gene>
<dbReference type="GO" id="GO:0005507">
    <property type="term" value="F:copper ion binding"/>
    <property type="evidence" value="ECO:0007669"/>
    <property type="project" value="InterPro"/>
</dbReference>
<dbReference type="InterPro" id="IPR008977">
    <property type="entry name" value="PHM/PNGase_F_dom_sf"/>
</dbReference>
<keyword evidence="1" id="KW-1015">Disulfide bond</keyword>
<proteinExistence type="predicted"/>
<feature type="domain" description="Copper type II ascorbate-dependent monooxygenase C-terminal" evidence="2">
    <location>
        <begin position="333"/>
        <end position="399"/>
    </location>
</feature>
<dbReference type="InterPro" id="IPR024548">
    <property type="entry name" value="Cu2_monoox_C"/>
</dbReference>
<dbReference type="EMBL" id="SJSL01000001">
    <property type="protein sequence ID" value="TCD02753.1"/>
    <property type="molecule type" value="Genomic_DNA"/>
</dbReference>
<organism evidence="3 4">
    <name type="scientific">Pedobacter psychroterrae</name>
    <dbReference type="NCBI Taxonomy" id="2530453"/>
    <lineage>
        <taxon>Bacteria</taxon>
        <taxon>Pseudomonadati</taxon>
        <taxon>Bacteroidota</taxon>
        <taxon>Sphingobacteriia</taxon>
        <taxon>Sphingobacteriales</taxon>
        <taxon>Sphingobacteriaceae</taxon>
        <taxon>Pedobacter</taxon>
    </lineage>
</organism>
<keyword evidence="4" id="KW-1185">Reference proteome</keyword>
<evidence type="ECO:0000313" key="3">
    <source>
        <dbReference type="EMBL" id="TCD02753.1"/>
    </source>
</evidence>
<reference evidence="3 4" key="1">
    <citation type="submission" date="2019-02" db="EMBL/GenBank/DDBJ databases">
        <title>Pedobacter sp. RP-1-14 sp. nov., isolated from Arctic soil.</title>
        <authorList>
            <person name="Dahal R.H."/>
        </authorList>
    </citation>
    <scope>NUCLEOTIDE SEQUENCE [LARGE SCALE GENOMIC DNA]</scope>
    <source>
        <strain evidence="3 4">RP-1-14</strain>
    </source>
</reference>
<comment type="caution">
    <text evidence="3">The sequence shown here is derived from an EMBL/GenBank/DDBJ whole genome shotgun (WGS) entry which is preliminary data.</text>
</comment>
<dbReference type="Gene3D" id="2.60.120.310">
    <property type="entry name" value="Copper type II, ascorbate-dependent monooxygenase, N-terminal domain"/>
    <property type="match status" value="1"/>
</dbReference>
<dbReference type="InterPro" id="IPR014784">
    <property type="entry name" value="Cu2_ascorb_mOase-like_C"/>
</dbReference>
<dbReference type="Pfam" id="PF03712">
    <property type="entry name" value="Cu2_monoox_C"/>
    <property type="match status" value="1"/>
</dbReference>
<name>A0A4R0NS83_9SPHI</name>
<dbReference type="OrthoDB" id="9786191at2"/>